<accession>A0A8K0ELQ7</accession>
<evidence type="ECO:0000313" key="1">
    <source>
        <dbReference type="EMBL" id="CAH1253326.1"/>
    </source>
</evidence>
<protein>
    <submittedName>
        <fullName evidence="1">Hypp1145 protein</fullName>
    </submittedName>
</protein>
<dbReference type="SUPFAM" id="SSF47473">
    <property type="entry name" value="EF-hand"/>
    <property type="match status" value="1"/>
</dbReference>
<name>A0A8K0ELQ7_BRALA</name>
<dbReference type="Gene3D" id="1.10.238.10">
    <property type="entry name" value="EF-hand"/>
    <property type="match status" value="1"/>
</dbReference>
<proteinExistence type="predicted"/>
<dbReference type="EMBL" id="OV696687">
    <property type="protein sequence ID" value="CAH1253326.1"/>
    <property type="molecule type" value="Genomic_DNA"/>
</dbReference>
<dbReference type="Proteomes" id="UP000838412">
    <property type="component" value="Chromosome 2"/>
</dbReference>
<keyword evidence="2" id="KW-1185">Reference proteome</keyword>
<evidence type="ECO:0000313" key="2">
    <source>
        <dbReference type="Proteomes" id="UP000838412"/>
    </source>
</evidence>
<reference evidence="1" key="1">
    <citation type="submission" date="2022-01" db="EMBL/GenBank/DDBJ databases">
        <authorList>
            <person name="Braso-Vives M."/>
        </authorList>
    </citation>
    <scope>NUCLEOTIDE SEQUENCE</scope>
</reference>
<gene>
    <name evidence="1" type="primary">Hypp1145</name>
    <name evidence="1" type="ORF">BLAG_LOCUS13136</name>
</gene>
<dbReference type="InterPro" id="IPR011992">
    <property type="entry name" value="EF-hand-dom_pair"/>
</dbReference>
<dbReference type="AlphaFoldDB" id="A0A8K0ELQ7"/>
<organism evidence="1 2">
    <name type="scientific">Branchiostoma lanceolatum</name>
    <name type="common">Common lancelet</name>
    <name type="synonym">Amphioxus lanceolatum</name>
    <dbReference type="NCBI Taxonomy" id="7740"/>
    <lineage>
        <taxon>Eukaryota</taxon>
        <taxon>Metazoa</taxon>
        <taxon>Chordata</taxon>
        <taxon>Cephalochordata</taxon>
        <taxon>Leptocardii</taxon>
        <taxon>Amphioxiformes</taxon>
        <taxon>Branchiostomatidae</taxon>
        <taxon>Branchiostoma</taxon>
    </lineage>
</organism>
<sequence length="140" mass="15863">MLTVEGKRKDGASGTYRGWYPRSICRMSQVYSDWVRQLTKTERSAFKSSNYNKGGKLSAYMLQEALEDIIGFTIPKSLQCHLARRYVDEEGMISSGDFLRIATRLIYLWNHHQVEAEDVGGGRMALNMGGKIEGPLGMFM</sequence>